<evidence type="ECO:0000313" key="1">
    <source>
        <dbReference type="EMBL" id="GAI45864.1"/>
    </source>
</evidence>
<accession>X1QRG2</accession>
<reference evidence="1" key="1">
    <citation type="journal article" date="2014" name="Front. Microbiol.">
        <title>High frequency of phylogenetically diverse reductive dehalogenase-homologous genes in deep subseafloor sedimentary metagenomes.</title>
        <authorList>
            <person name="Kawai M."/>
            <person name="Futagami T."/>
            <person name="Toyoda A."/>
            <person name="Takaki Y."/>
            <person name="Nishi S."/>
            <person name="Hori S."/>
            <person name="Arai W."/>
            <person name="Tsubouchi T."/>
            <person name="Morono Y."/>
            <person name="Uchiyama I."/>
            <person name="Ito T."/>
            <person name="Fujiyama A."/>
            <person name="Inagaki F."/>
            <person name="Takami H."/>
        </authorList>
    </citation>
    <scope>NUCLEOTIDE SEQUENCE</scope>
    <source>
        <strain evidence="1">Expedition CK06-06</strain>
    </source>
</reference>
<name>X1QRG2_9ZZZZ</name>
<gene>
    <name evidence="1" type="ORF">S06H3_45319</name>
</gene>
<feature type="non-terminal residue" evidence="1">
    <location>
        <position position="1"/>
    </location>
</feature>
<organism evidence="1">
    <name type="scientific">marine sediment metagenome</name>
    <dbReference type="NCBI Taxonomy" id="412755"/>
    <lineage>
        <taxon>unclassified sequences</taxon>
        <taxon>metagenomes</taxon>
        <taxon>ecological metagenomes</taxon>
    </lineage>
</organism>
<dbReference type="EMBL" id="BARV01028279">
    <property type="protein sequence ID" value="GAI45864.1"/>
    <property type="molecule type" value="Genomic_DNA"/>
</dbReference>
<comment type="caution">
    <text evidence="1">The sequence shown here is derived from an EMBL/GenBank/DDBJ whole genome shotgun (WGS) entry which is preliminary data.</text>
</comment>
<proteinExistence type="predicted"/>
<dbReference type="AlphaFoldDB" id="X1QRG2"/>
<protein>
    <submittedName>
        <fullName evidence="1">Uncharacterized protein</fullName>
    </submittedName>
</protein>
<sequence length="32" mass="3526">GKVIIYSGVEIGIDVDKKVDLVLVEDVLGRRK</sequence>